<dbReference type="OrthoDB" id="2832510at2759"/>
<evidence type="ECO:0000313" key="2">
    <source>
        <dbReference type="EMBL" id="RDW88850.1"/>
    </source>
</evidence>
<dbReference type="InterPro" id="IPR052523">
    <property type="entry name" value="Trichothecene_AcTrans"/>
</dbReference>
<name>A0A3D8SRA4_9HELO</name>
<gene>
    <name evidence="2" type="ORF">BP6252_00882</name>
</gene>
<evidence type="ECO:0000313" key="3">
    <source>
        <dbReference type="Proteomes" id="UP000256645"/>
    </source>
</evidence>
<dbReference type="CDD" id="cd04301">
    <property type="entry name" value="NAT_SF"/>
    <property type="match status" value="1"/>
</dbReference>
<dbReference type="Pfam" id="PF13673">
    <property type="entry name" value="Acetyltransf_10"/>
    <property type="match status" value="1"/>
</dbReference>
<dbReference type="SUPFAM" id="SSF55729">
    <property type="entry name" value="Acyl-CoA N-acyltransferases (Nat)"/>
    <property type="match status" value="1"/>
</dbReference>
<dbReference type="InterPro" id="IPR016181">
    <property type="entry name" value="Acyl_CoA_acyltransferase"/>
</dbReference>
<evidence type="ECO:0000259" key="1">
    <source>
        <dbReference type="PROSITE" id="PS51186"/>
    </source>
</evidence>
<dbReference type="STRING" id="1849047.A0A3D8SRA4"/>
<proteinExistence type="predicted"/>
<dbReference type="PROSITE" id="PS51186">
    <property type="entry name" value="GNAT"/>
    <property type="match status" value="1"/>
</dbReference>
<dbReference type="PANTHER" id="PTHR42791">
    <property type="entry name" value="GNAT FAMILY ACETYLTRANSFERASE"/>
    <property type="match status" value="1"/>
</dbReference>
<sequence length="246" mass="27923">MAPFIVSPASVDDVPDMVQVYNSAFEHNYFSSFTFPKEKVPQDIKNEWLAEKYTAALRTPGMETFVCRDNISGEVAGFARWGYPVVLTDAQKEEKRTRDAEAKQKRKKGIAPYPLGSNVECCDAKFLGLEKFRDKHVDYEDMYGMKPRPLSLNTIRTDEHPVVYFLGVHQKYQGKGVGTLLLKNGLNLADAQGRKTYIEATDAGRRLYLKLGWEEIDVLRIDIQRWGGSKPGTNYIMMRDPQTLGA</sequence>
<dbReference type="Gene3D" id="3.40.630.30">
    <property type="match status" value="1"/>
</dbReference>
<comment type="caution">
    <text evidence="2">The sequence shown here is derived from an EMBL/GenBank/DDBJ whole genome shotgun (WGS) entry which is preliminary data.</text>
</comment>
<organism evidence="2 3">
    <name type="scientific">Coleophoma cylindrospora</name>
    <dbReference type="NCBI Taxonomy" id="1849047"/>
    <lineage>
        <taxon>Eukaryota</taxon>
        <taxon>Fungi</taxon>
        <taxon>Dikarya</taxon>
        <taxon>Ascomycota</taxon>
        <taxon>Pezizomycotina</taxon>
        <taxon>Leotiomycetes</taxon>
        <taxon>Helotiales</taxon>
        <taxon>Dermateaceae</taxon>
        <taxon>Coleophoma</taxon>
    </lineage>
</organism>
<dbReference type="PANTHER" id="PTHR42791:SF2">
    <property type="entry name" value="N-ACETYLTRANSFERASE DOMAIN-CONTAINING PROTEIN"/>
    <property type="match status" value="1"/>
</dbReference>
<dbReference type="Proteomes" id="UP000256645">
    <property type="component" value="Unassembled WGS sequence"/>
</dbReference>
<dbReference type="EMBL" id="PDLM01000001">
    <property type="protein sequence ID" value="RDW88850.1"/>
    <property type="molecule type" value="Genomic_DNA"/>
</dbReference>
<accession>A0A3D8SRA4</accession>
<dbReference type="InterPro" id="IPR000182">
    <property type="entry name" value="GNAT_dom"/>
</dbReference>
<feature type="domain" description="N-acetyltransferase" evidence="1">
    <location>
        <begin position="158"/>
        <end position="242"/>
    </location>
</feature>
<dbReference type="GO" id="GO:0016747">
    <property type="term" value="F:acyltransferase activity, transferring groups other than amino-acyl groups"/>
    <property type="evidence" value="ECO:0007669"/>
    <property type="project" value="InterPro"/>
</dbReference>
<protein>
    <recommendedName>
        <fullName evidence="1">N-acetyltransferase domain-containing protein</fullName>
    </recommendedName>
</protein>
<keyword evidence="3" id="KW-1185">Reference proteome</keyword>
<dbReference type="AlphaFoldDB" id="A0A3D8SRA4"/>
<reference evidence="2 3" key="1">
    <citation type="journal article" date="2018" name="IMA Fungus">
        <title>IMA Genome-F 9: Draft genome sequence of Annulohypoxylon stygium, Aspergillus mulundensis, Berkeleyomyces basicola (syn. Thielaviopsis basicola), Ceratocystis smalleyi, two Cercospora beticola strains, Coleophoma cylindrospora, Fusarium fracticaudum, Phialophora cf. hyalina, and Morchella septimelata.</title>
        <authorList>
            <person name="Wingfield B.D."/>
            <person name="Bills G.F."/>
            <person name="Dong Y."/>
            <person name="Huang W."/>
            <person name="Nel W.J."/>
            <person name="Swalarsk-Parry B.S."/>
            <person name="Vaghefi N."/>
            <person name="Wilken P.M."/>
            <person name="An Z."/>
            <person name="de Beer Z.W."/>
            <person name="De Vos L."/>
            <person name="Chen L."/>
            <person name="Duong T.A."/>
            <person name="Gao Y."/>
            <person name="Hammerbacher A."/>
            <person name="Kikkert J.R."/>
            <person name="Li Y."/>
            <person name="Li H."/>
            <person name="Li K."/>
            <person name="Li Q."/>
            <person name="Liu X."/>
            <person name="Ma X."/>
            <person name="Naidoo K."/>
            <person name="Pethybridge S.J."/>
            <person name="Sun J."/>
            <person name="Steenkamp E.T."/>
            <person name="van der Nest M.A."/>
            <person name="van Wyk S."/>
            <person name="Wingfield M.J."/>
            <person name="Xiong C."/>
            <person name="Yue Q."/>
            <person name="Zhang X."/>
        </authorList>
    </citation>
    <scope>NUCLEOTIDE SEQUENCE [LARGE SCALE GENOMIC DNA]</scope>
    <source>
        <strain evidence="2 3">BP6252</strain>
    </source>
</reference>